<protein>
    <submittedName>
        <fullName evidence="1">Uncharacterized protein</fullName>
    </submittedName>
</protein>
<dbReference type="EMBL" id="GBRH01193913">
    <property type="protein sequence ID" value="JAE03983.1"/>
    <property type="molecule type" value="Transcribed_RNA"/>
</dbReference>
<organism evidence="1">
    <name type="scientific">Arundo donax</name>
    <name type="common">Giant reed</name>
    <name type="synonym">Donax arundinaceus</name>
    <dbReference type="NCBI Taxonomy" id="35708"/>
    <lineage>
        <taxon>Eukaryota</taxon>
        <taxon>Viridiplantae</taxon>
        <taxon>Streptophyta</taxon>
        <taxon>Embryophyta</taxon>
        <taxon>Tracheophyta</taxon>
        <taxon>Spermatophyta</taxon>
        <taxon>Magnoliopsida</taxon>
        <taxon>Liliopsida</taxon>
        <taxon>Poales</taxon>
        <taxon>Poaceae</taxon>
        <taxon>PACMAD clade</taxon>
        <taxon>Arundinoideae</taxon>
        <taxon>Arundineae</taxon>
        <taxon>Arundo</taxon>
    </lineage>
</organism>
<sequence length="26" mass="2935">MSSRYSLPFACITTRSSSYAFVLFSI</sequence>
<reference evidence="1" key="2">
    <citation type="journal article" date="2015" name="Data Brief">
        <title>Shoot transcriptome of the giant reed, Arundo donax.</title>
        <authorList>
            <person name="Barrero R.A."/>
            <person name="Guerrero F.D."/>
            <person name="Moolhuijzen P."/>
            <person name="Goolsby J.A."/>
            <person name="Tidwell J."/>
            <person name="Bellgard S.E."/>
            <person name="Bellgard M.I."/>
        </authorList>
    </citation>
    <scope>NUCLEOTIDE SEQUENCE</scope>
    <source>
        <tissue evidence="1">Shoot tissue taken approximately 20 cm above the soil surface</tissue>
    </source>
</reference>
<accession>A0A0A9F6T6</accession>
<reference evidence="1" key="1">
    <citation type="submission" date="2014-09" db="EMBL/GenBank/DDBJ databases">
        <authorList>
            <person name="Magalhaes I.L.F."/>
            <person name="Oliveira U."/>
            <person name="Santos F.R."/>
            <person name="Vidigal T.H.D.A."/>
            <person name="Brescovit A.D."/>
            <person name="Santos A.J."/>
        </authorList>
    </citation>
    <scope>NUCLEOTIDE SEQUENCE</scope>
    <source>
        <tissue evidence="1">Shoot tissue taken approximately 20 cm above the soil surface</tissue>
    </source>
</reference>
<name>A0A0A9F6T6_ARUDO</name>
<dbReference type="AlphaFoldDB" id="A0A0A9F6T6"/>
<proteinExistence type="predicted"/>
<evidence type="ECO:0000313" key="1">
    <source>
        <dbReference type="EMBL" id="JAE03983.1"/>
    </source>
</evidence>